<proteinExistence type="predicted"/>
<dbReference type="EMBL" id="FNIL01000002">
    <property type="protein sequence ID" value="SDN66518.1"/>
    <property type="molecule type" value="Genomic_DNA"/>
</dbReference>
<dbReference type="AlphaFoldDB" id="A0A1H0D8S4"/>
<keyword evidence="1" id="KW-0732">Signal</keyword>
<dbReference type="PROSITE" id="PS51257">
    <property type="entry name" value="PROKAR_LIPOPROTEIN"/>
    <property type="match status" value="1"/>
</dbReference>
<evidence type="ECO:0000313" key="2">
    <source>
        <dbReference type="EMBL" id="SDN66518.1"/>
    </source>
</evidence>
<feature type="chain" id="PRO_5011764726" description="Lipoprotein" evidence="1">
    <location>
        <begin position="28"/>
        <end position="138"/>
    </location>
</feature>
<accession>A0A1H0D8S4</accession>
<dbReference type="STRING" id="745820.SAMN04488053_102385"/>
<keyword evidence="3" id="KW-1185">Reference proteome</keyword>
<dbReference type="OrthoDB" id="8778044at2"/>
<evidence type="ECO:0000256" key="1">
    <source>
        <dbReference type="SAM" id="SignalP"/>
    </source>
</evidence>
<dbReference type="Proteomes" id="UP000198778">
    <property type="component" value="Unassembled WGS sequence"/>
</dbReference>
<dbReference type="RefSeq" id="WP_090841773.1">
    <property type="nucleotide sequence ID" value="NZ_FNIL01000002.1"/>
</dbReference>
<organism evidence="2 3">
    <name type="scientific">Alkalicoccus daliensis</name>
    <dbReference type="NCBI Taxonomy" id="745820"/>
    <lineage>
        <taxon>Bacteria</taxon>
        <taxon>Bacillati</taxon>
        <taxon>Bacillota</taxon>
        <taxon>Bacilli</taxon>
        <taxon>Bacillales</taxon>
        <taxon>Bacillaceae</taxon>
        <taxon>Alkalicoccus</taxon>
    </lineage>
</organism>
<evidence type="ECO:0008006" key="4">
    <source>
        <dbReference type="Google" id="ProtNLM"/>
    </source>
</evidence>
<protein>
    <recommendedName>
        <fullName evidence="4">Lipoprotein</fullName>
    </recommendedName>
</protein>
<name>A0A1H0D8S4_9BACI</name>
<feature type="signal peptide" evidence="1">
    <location>
        <begin position="1"/>
        <end position="27"/>
    </location>
</feature>
<gene>
    <name evidence="2" type="ORF">SAMN04488053_102385</name>
</gene>
<sequence length="138" mass="15709">MVELKKVTFCSFIILSFLLLGCSDTGAAQNVPVEAVIHSIVEDETNSELSLSKVTEFSWEKAWLIEPYTTQESINDQLGTFYEDPSNIEQRDDIYLLVFMNDTKVVSYAEIERQQCSLNIGAQDYLTPAEDTVFIDRH</sequence>
<reference evidence="3" key="1">
    <citation type="submission" date="2016-10" db="EMBL/GenBank/DDBJ databases">
        <authorList>
            <person name="Varghese N."/>
            <person name="Submissions S."/>
        </authorList>
    </citation>
    <scope>NUCLEOTIDE SEQUENCE [LARGE SCALE GENOMIC DNA]</scope>
    <source>
        <strain evidence="3">CGMCC 1.10369</strain>
    </source>
</reference>
<evidence type="ECO:0000313" key="3">
    <source>
        <dbReference type="Proteomes" id="UP000198778"/>
    </source>
</evidence>